<evidence type="ECO:0000256" key="9">
    <source>
        <dbReference type="ARBA" id="ARBA00022801"/>
    </source>
</evidence>
<dbReference type="Gene3D" id="3.40.350.10">
    <property type="entry name" value="Creatinase/prolidase N-terminal domain"/>
    <property type="match status" value="1"/>
</dbReference>
<dbReference type="AlphaFoldDB" id="F0UGG0"/>
<dbReference type="EMBL" id="CP069105">
    <property type="protein sequence ID" value="QSS55093.1"/>
    <property type="molecule type" value="Genomic_DNA"/>
</dbReference>
<dbReference type="STRING" id="544711.F0UGG0"/>
<reference evidence="18" key="1">
    <citation type="submission" date="2008-07" db="EMBL/GenBank/DDBJ databases">
        <title>Annotation of Ajellomyces capsulatus strain H88.</title>
        <authorList>
            <person name="Champion M."/>
            <person name="Cuomo C."/>
            <person name="Ma L.-J."/>
            <person name="Henn M.R."/>
            <person name="Sil A."/>
            <person name="Goldman B."/>
            <person name="Young S.K."/>
            <person name="Kodira C.D."/>
            <person name="Zeng Q."/>
            <person name="Koehrsen M."/>
            <person name="Alvarado L."/>
            <person name="Berlin A."/>
            <person name="Borenstein D."/>
            <person name="Chen Z."/>
            <person name="Engels R."/>
            <person name="Freedman E."/>
            <person name="Gellesch M."/>
            <person name="Goldberg J."/>
            <person name="Griggs A."/>
            <person name="Gujja S."/>
            <person name="Heiman D."/>
            <person name="Hepburn T."/>
            <person name="Howarth C."/>
            <person name="Jen D."/>
            <person name="Larson L."/>
            <person name="Lewis B."/>
            <person name="Mehta T."/>
            <person name="Park D."/>
            <person name="Pearson M."/>
            <person name="Roberts A."/>
            <person name="Saif S."/>
            <person name="Shea T."/>
            <person name="Shenoy N."/>
            <person name="Sisk P."/>
            <person name="Stolte C."/>
            <person name="Sykes S."/>
            <person name="Walk T."/>
            <person name="White J."/>
            <person name="Yandava C."/>
            <person name="Klein B."/>
            <person name="McEwen J.G."/>
            <person name="Puccia R."/>
            <person name="Goldman G.H."/>
            <person name="Felipe M.S."/>
            <person name="Nino-Vega G."/>
            <person name="San-Blas G."/>
            <person name="Taylor J."/>
            <person name="Mendoza L."/>
            <person name="Galagan J."/>
            <person name="Nusbaum C."/>
            <person name="Birren B."/>
        </authorList>
    </citation>
    <scope>NUCLEOTIDE SEQUENCE [LARGE SCALE GENOMIC DNA]</scope>
    <source>
        <strain evidence="18">H88</strain>
    </source>
</reference>
<dbReference type="EC" id="3.4.11.9" evidence="5"/>
<keyword evidence="10" id="KW-0482">Metalloprotease</keyword>
<dbReference type="PROSITE" id="PS00491">
    <property type="entry name" value="PROLINE_PEPTIDASE"/>
    <property type="match status" value="1"/>
</dbReference>
<proteinExistence type="inferred from homology"/>
<feature type="domain" description="Aminopeptidase P N-terminal" evidence="15">
    <location>
        <begin position="42"/>
        <end position="172"/>
    </location>
</feature>
<dbReference type="Gene3D" id="3.90.230.10">
    <property type="entry name" value="Creatinase/methionine aminopeptidase superfamily"/>
    <property type="match status" value="1"/>
</dbReference>
<evidence type="ECO:0000256" key="2">
    <source>
        <dbReference type="ARBA" id="ARBA00001936"/>
    </source>
</evidence>
<evidence type="ECO:0000256" key="7">
    <source>
        <dbReference type="ARBA" id="ARBA00022670"/>
    </source>
</evidence>
<evidence type="ECO:0000313" key="18">
    <source>
        <dbReference type="Proteomes" id="UP000008142"/>
    </source>
</evidence>
<protein>
    <recommendedName>
        <fullName evidence="5">Xaa-Pro aminopeptidase</fullName>
        <ecNumber evidence="5">3.4.11.9</ecNumber>
    </recommendedName>
    <alternativeName>
        <fullName evidence="12">Aminoacylproline aminopeptidase</fullName>
    </alternativeName>
    <alternativeName>
        <fullName evidence="13">Prolidase</fullName>
    </alternativeName>
</protein>
<dbReference type="PANTHER" id="PTHR43226">
    <property type="entry name" value="XAA-PRO AMINOPEPTIDASE 3"/>
    <property type="match status" value="1"/>
</dbReference>
<keyword evidence="6 16" id="KW-0031">Aminopeptidase</keyword>
<evidence type="ECO:0000256" key="10">
    <source>
        <dbReference type="ARBA" id="ARBA00023049"/>
    </source>
</evidence>
<keyword evidence="9" id="KW-0378">Hydrolase</keyword>
<reference evidence="17" key="2">
    <citation type="submission" date="2021-01" db="EMBL/GenBank/DDBJ databases">
        <title>Chromosome-level genome assembly of a human fungal pathogen reveals clustering of transcriptionally co-regulated genes.</title>
        <authorList>
            <person name="Voorhies M."/>
            <person name="Cohen S."/>
            <person name="Shea T.P."/>
            <person name="Petrus S."/>
            <person name="Munoz J.F."/>
            <person name="Poplawski S."/>
            <person name="Goldman W.E."/>
            <person name="Michael T."/>
            <person name="Cuomo C.A."/>
            <person name="Sil A."/>
            <person name="Beyhan S."/>
        </authorList>
    </citation>
    <scope>NUCLEOTIDE SEQUENCE</scope>
    <source>
        <strain evidence="17">H88</strain>
    </source>
</reference>
<gene>
    <name evidence="16" type="ORF">HCEG_03528</name>
    <name evidence="17" type="ORF">I7I53_02874</name>
</gene>
<keyword evidence="8 14" id="KW-0479">Metal-binding</keyword>
<evidence type="ECO:0000259" key="15">
    <source>
        <dbReference type="SMART" id="SM01011"/>
    </source>
</evidence>
<keyword evidence="11" id="KW-0464">Manganese</keyword>
<dbReference type="SUPFAM" id="SSF53092">
    <property type="entry name" value="Creatinase/prolidase N-terminal domain"/>
    <property type="match status" value="1"/>
</dbReference>
<dbReference type="OrthoDB" id="10261878at2759"/>
<evidence type="ECO:0000256" key="5">
    <source>
        <dbReference type="ARBA" id="ARBA00012574"/>
    </source>
</evidence>
<organism evidence="18">
    <name type="scientific">Ajellomyces capsulatus (strain H88)</name>
    <name type="common">Darling's disease fungus</name>
    <name type="synonym">Histoplasma capsulatum</name>
    <dbReference type="NCBI Taxonomy" id="544711"/>
    <lineage>
        <taxon>Eukaryota</taxon>
        <taxon>Fungi</taxon>
        <taxon>Dikarya</taxon>
        <taxon>Ascomycota</taxon>
        <taxon>Pezizomycotina</taxon>
        <taxon>Eurotiomycetes</taxon>
        <taxon>Eurotiomycetidae</taxon>
        <taxon>Onygenales</taxon>
        <taxon>Ajellomycetaceae</taxon>
        <taxon>Histoplasma</taxon>
    </lineage>
</organism>
<dbReference type="Pfam" id="PF05195">
    <property type="entry name" value="AMP_N"/>
    <property type="match status" value="1"/>
</dbReference>
<comment type="catalytic activity">
    <reaction evidence="1">
        <text>Release of any N-terminal amino acid, including proline, that is linked to proline, even from a dipeptide or tripeptide.</text>
        <dbReference type="EC" id="3.4.11.9"/>
    </reaction>
</comment>
<dbReference type="PANTHER" id="PTHR43226:SF3">
    <property type="entry name" value="XAA-PRO AMINOPEPTIDASE AN0832-RELATED"/>
    <property type="match status" value="1"/>
</dbReference>
<evidence type="ECO:0000313" key="16">
    <source>
        <dbReference type="EMBL" id="EGC44313.1"/>
    </source>
</evidence>
<dbReference type="InterPro" id="IPR052433">
    <property type="entry name" value="X-Pro_dipept-like"/>
</dbReference>
<evidence type="ECO:0000256" key="4">
    <source>
        <dbReference type="ARBA" id="ARBA00008766"/>
    </source>
</evidence>
<dbReference type="InterPro" id="IPR036005">
    <property type="entry name" value="Creatinase/aminopeptidase-like"/>
</dbReference>
<dbReference type="Proteomes" id="UP000008142">
    <property type="component" value="Unassembled WGS sequence"/>
</dbReference>
<dbReference type="SUPFAM" id="SSF55920">
    <property type="entry name" value="Creatinase/aminopeptidase"/>
    <property type="match status" value="1"/>
</dbReference>
<comment type="similarity">
    <text evidence="4 14">Belongs to the peptidase M24B family.</text>
</comment>
<comment type="cofactor">
    <cofactor evidence="2">
        <name>Mn(2+)</name>
        <dbReference type="ChEBI" id="CHEBI:29035"/>
    </cofactor>
</comment>
<dbReference type="InterPro" id="IPR029149">
    <property type="entry name" value="Creatin/AminoP/Spt16_N"/>
</dbReference>
<accession>F0UGG0</accession>
<evidence type="ECO:0000256" key="14">
    <source>
        <dbReference type="RuleBase" id="RU000590"/>
    </source>
</evidence>
<evidence type="ECO:0000256" key="13">
    <source>
        <dbReference type="ARBA" id="ARBA00032413"/>
    </source>
</evidence>
<dbReference type="InterPro" id="IPR007865">
    <property type="entry name" value="Aminopep_P_N"/>
</dbReference>
<dbReference type="SMART" id="SM01011">
    <property type="entry name" value="AMP_N"/>
    <property type="match status" value="1"/>
</dbReference>
<evidence type="ECO:0000256" key="8">
    <source>
        <dbReference type="ARBA" id="ARBA00022723"/>
    </source>
</evidence>
<dbReference type="GO" id="GO:0070006">
    <property type="term" value="F:metalloaminopeptidase activity"/>
    <property type="evidence" value="ECO:0007669"/>
    <property type="project" value="InterPro"/>
</dbReference>
<comment type="function">
    <text evidence="3">Catalyzes the removal of a penultimate prolyl residue from the N-termini of peptides.</text>
</comment>
<evidence type="ECO:0000256" key="3">
    <source>
        <dbReference type="ARBA" id="ARBA00002443"/>
    </source>
</evidence>
<dbReference type="CDD" id="cd01087">
    <property type="entry name" value="Prolidase"/>
    <property type="match status" value="1"/>
</dbReference>
<evidence type="ECO:0000256" key="1">
    <source>
        <dbReference type="ARBA" id="ARBA00001424"/>
    </source>
</evidence>
<dbReference type="Proteomes" id="UP000663419">
    <property type="component" value="Chromosome 4"/>
</dbReference>
<dbReference type="InterPro" id="IPR001131">
    <property type="entry name" value="Peptidase_M24B_aminopep-P_CS"/>
</dbReference>
<dbReference type="Pfam" id="PF00557">
    <property type="entry name" value="Peptidase_M24"/>
    <property type="match status" value="1"/>
</dbReference>
<dbReference type="GO" id="GO:0006508">
    <property type="term" value="P:proteolysis"/>
    <property type="evidence" value="ECO:0007669"/>
    <property type="project" value="UniProtKB-KW"/>
</dbReference>
<dbReference type="GO" id="GO:0030145">
    <property type="term" value="F:manganese ion binding"/>
    <property type="evidence" value="ECO:0007669"/>
    <property type="project" value="InterPro"/>
</dbReference>
<evidence type="ECO:0000256" key="12">
    <source>
        <dbReference type="ARBA" id="ARBA00030849"/>
    </source>
</evidence>
<dbReference type="VEuPathDB" id="FungiDB:I7I53_02874"/>
<keyword evidence="7" id="KW-0645">Protease</keyword>
<dbReference type="EMBL" id="DS990638">
    <property type="protein sequence ID" value="EGC44313.1"/>
    <property type="molecule type" value="Genomic_DNA"/>
</dbReference>
<dbReference type="OMA" id="YELRMIR"/>
<evidence type="ECO:0000313" key="17">
    <source>
        <dbReference type="EMBL" id="QSS55093.1"/>
    </source>
</evidence>
<dbReference type="HOGENOM" id="CLU_017266_1_2_1"/>
<sequence length="512" mass="56858">MGPPLAQELTQACNQPLAATSNLQPDDGYKIELRAGNTVDKYPAKQHARRVAAQIRQGKGLIFLMGQKSTLHEDSDQERSLRQRRYFFYLSGVDEADCDLTYDIKTDKLTLYVPDFDLRRAIWMGPTLERKAALQKFDVDEVNYHSALDEDVKKWAKNQDTGSTIYLLHGSQGPAENPPNVTIDSKALKLAMDACRVIKDEHEIQLIRRANDISAAAHLEILRGIKSMSNESHIEGSFLNTCVSLGAHKQAYQIIAASGSNAATLHYSKNNEPLKGRQFVCLDAGAEWNCYASDVTRTFPITHQWPSIEAKQIYQLVQEMQESCIALVKEGVRYLDLHFLAHNILIKGFLTLGIFKGGTLDEVKKSGASLLFFPHGLGHHIGLEVHDVSPQSIMAQGINDDSNNILILPTCVSPCTTSSPALISGMVITIEPGIYFSQLALDNAKPEQLKYIDMARVKNYMAVGGVRIEDDILVTKTGHENLTKVPKGDDMLEIIRQGKKGNDSPCVDRPTW</sequence>
<name>F0UGG0_AJEC8</name>
<evidence type="ECO:0000256" key="6">
    <source>
        <dbReference type="ARBA" id="ARBA00022438"/>
    </source>
</evidence>
<dbReference type="InterPro" id="IPR000994">
    <property type="entry name" value="Pept_M24"/>
</dbReference>
<evidence type="ECO:0000256" key="11">
    <source>
        <dbReference type="ARBA" id="ARBA00023211"/>
    </source>
</evidence>